<dbReference type="EMBL" id="DPRK01000091">
    <property type="protein sequence ID" value="HCY81069.1"/>
    <property type="molecule type" value="Genomic_DNA"/>
</dbReference>
<protein>
    <recommendedName>
        <fullName evidence="1">5'-Nucleotidase C-terminal domain-containing protein</fullName>
    </recommendedName>
</protein>
<dbReference type="InterPro" id="IPR008334">
    <property type="entry name" value="5'-Nucleotdase_C"/>
</dbReference>
<dbReference type="AlphaFoldDB" id="A0A3D6BS77"/>
<evidence type="ECO:0000313" key="3">
    <source>
        <dbReference type="Proteomes" id="UP000263268"/>
    </source>
</evidence>
<evidence type="ECO:0000259" key="1">
    <source>
        <dbReference type="Pfam" id="PF02872"/>
    </source>
</evidence>
<dbReference type="Gene3D" id="3.90.780.10">
    <property type="entry name" value="5'-Nucleotidase, C-terminal domain"/>
    <property type="match status" value="1"/>
</dbReference>
<dbReference type="Proteomes" id="UP000263268">
    <property type="component" value="Unassembled WGS sequence"/>
</dbReference>
<dbReference type="InterPro" id="IPR006179">
    <property type="entry name" value="5_nucleotidase/apyrase"/>
</dbReference>
<organism evidence="2 3">
    <name type="scientific">Xanthomarina gelatinilytica</name>
    <dbReference type="NCBI Taxonomy" id="1137281"/>
    <lineage>
        <taxon>Bacteria</taxon>
        <taxon>Pseudomonadati</taxon>
        <taxon>Bacteroidota</taxon>
        <taxon>Flavobacteriia</taxon>
        <taxon>Flavobacteriales</taxon>
        <taxon>Flavobacteriaceae</taxon>
        <taxon>Xanthomarina</taxon>
    </lineage>
</organism>
<dbReference type="SUPFAM" id="SSF55816">
    <property type="entry name" value="5'-nucleotidase (syn. UDP-sugar hydrolase), C-terminal domain"/>
    <property type="match status" value="1"/>
</dbReference>
<dbReference type="PRINTS" id="PR01607">
    <property type="entry name" value="APYRASEFAMLY"/>
</dbReference>
<dbReference type="GO" id="GO:0009166">
    <property type="term" value="P:nucleotide catabolic process"/>
    <property type="evidence" value="ECO:0007669"/>
    <property type="project" value="InterPro"/>
</dbReference>
<name>A0A3D6BS77_9FLAO</name>
<dbReference type="PANTHER" id="PTHR11575">
    <property type="entry name" value="5'-NUCLEOTIDASE-RELATED"/>
    <property type="match status" value="1"/>
</dbReference>
<dbReference type="GO" id="GO:0016787">
    <property type="term" value="F:hydrolase activity"/>
    <property type="evidence" value="ECO:0007669"/>
    <property type="project" value="InterPro"/>
</dbReference>
<feature type="domain" description="5'-Nucleotidase C-terminal" evidence="1">
    <location>
        <begin position="63"/>
        <end position="200"/>
    </location>
</feature>
<dbReference type="GO" id="GO:0030288">
    <property type="term" value="C:outer membrane-bounded periplasmic space"/>
    <property type="evidence" value="ECO:0007669"/>
    <property type="project" value="TreeGrafter"/>
</dbReference>
<reference evidence="2 3" key="1">
    <citation type="journal article" date="2018" name="Nat. Biotechnol.">
        <title>A standardized bacterial taxonomy based on genome phylogeny substantially revises the tree of life.</title>
        <authorList>
            <person name="Parks D.H."/>
            <person name="Chuvochina M."/>
            <person name="Waite D.W."/>
            <person name="Rinke C."/>
            <person name="Skarshewski A."/>
            <person name="Chaumeil P.A."/>
            <person name="Hugenholtz P."/>
        </authorList>
    </citation>
    <scope>NUCLEOTIDE SEQUENCE [LARGE SCALE GENOMIC DNA]</scope>
    <source>
        <strain evidence="2">UBA10227</strain>
    </source>
</reference>
<dbReference type="Pfam" id="PF02872">
    <property type="entry name" value="5_nucleotid_C"/>
    <property type="match status" value="1"/>
</dbReference>
<dbReference type="PANTHER" id="PTHR11575:SF24">
    <property type="entry name" value="5'-NUCLEOTIDASE"/>
    <property type="match status" value="1"/>
</dbReference>
<comment type="caution">
    <text evidence="2">The sequence shown here is derived from an EMBL/GenBank/DDBJ whole genome shotgun (WGS) entry which is preliminary data.</text>
</comment>
<evidence type="ECO:0000313" key="2">
    <source>
        <dbReference type="EMBL" id="HCY81069.1"/>
    </source>
</evidence>
<gene>
    <name evidence="2" type="ORF">DHV22_05380</name>
</gene>
<proteinExistence type="predicted"/>
<sequence length="239" mass="26920">MFSCKQETQHLTRIEGKQIAITDSLETDAGIEAFVKPYREHINKDLDSVISYAVATYSKSDGELNTAIGNLFADVIYEQSNPVFKKRTGKDIDMVLVNHGGIRSIISKGDITTRTAFEIMPFENSVVVAAIKGSQVNDLVDYLVAAKRAHPISKLNLTVDTNYQLVDARINNKAIDTSKIYYVATNDYLYNGGDGMDFFKPSDSLYILNYKIRNALLDYFYKTDTINPVIDDRFIKLDQ</sequence>
<dbReference type="InterPro" id="IPR036907">
    <property type="entry name" value="5'-Nucleotdase_C_sf"/>
</dbReference>
<accession>A0A3D6BS77</accession>